<feature type="region of interest" description="Disordered" evidence="1">
    <location>
        <begin position="1"/>
        <end position="24"/>
    </location>
</feature>
<keyword evidence="3" id="KW-1185">Reference proteome</keyword>
<proteinExistence type="predicted"/>
<name>A0AAD8K1P0_TARER</name>
<protein>
    <submittedName>
        <fullName evidence="2">Uncharacterized protein</fullName>
    </submittedName>
</protein>
<gene>
    <name evidence="2" type="ORF">QVD17_30515</name>
</gene>
<evidence type="ECO:0000313" key="2">
    <source>
        <dbReference type="EMBL" id="KAK1414759.1"/>
    </source>
</evidence>
<comment type="caution">
    <text evidence="2">The sequence shown here is derived from an EMBL/GenBank/DDBJ whole genome shotgun (WGS) entry which is preliminary data.</text>
</comment>
<evidence type="ECO:0000256" key="1">
    <source>
        <dbReference type="SAM" id="MobiDB-lite"/>
    </source>
</evidence>
<evidence type="ECO:0000313" key="3">
    <source>
        <dbReference type="Proteomes" id="UP001229421"/>
    </source>
</evidence>
<reference evidence="2" key="1">
    <citation type="journal article" date="2023" name="bioRxiv">
        <title>Improved chromosome-level genome assembly for marigold (Tagetes erecta).</title>
        <authorList>
            <person name="Jiang F."/>
            <person name="Yuan L."/>
            <person name="Wang S."/>
            <person name="Wang H."/>
            <person name="Xu D."/>
            <person name="Wang A."/>
            <person name="Fan W."/>
        </authorList>
    </citation>
    <scope>NUCLEOTIDE SEQUENCE</scope>
    <source>
        <strain evidence="2">WSJ</strain>
        <tissue evidence="2">Leaf</tissue>
    </source>
</reference>
<organism evidence="2 3">
    <name type="scientific">Tagetes erecta</name>
    <name type="common">African marigold</name>
    <dbReference type="NCBI Taxonomy" id="13708"/>
    <lineage>
        <taxon>Eukaryota</taxon>
        <taxon>Viridiplantae</taxon>
        <taxon>Streptophyta</taxon>
        <taxon>Embryophyta</taxon>
        <taxon>Tracheophyta</taxon>
        <taxon>Spermatophyta</taxon>
        <taxon>Magnoliopsida</taxon>
        <taxon>eudicotyledons</taxon>
        <taxon>Gunneridae</taxon>
        <taxon>Pentapetalae</taxon>
        <taxon>asterids</taxon>
        <taxon>campanulids</taxon>
        <taxon>Asterales</taxon>
        <taxon>Asteraceae</taxon>
        <taxon>Asteroideae</taxon>
        <taxon>Heliantheae alliance</taxon>
        <taxon>Tageteae</taxon>
        <taxon>Tagetes</taxon>
    </lineage>
</organism>
<dbReference type="AlphaFoldDB" id="A0AAD8K1P0"/>
<dbReference type="EMBL" id="JAUHHV010000008">
    <property type="protein sequence ID" value="KAK1414759.1"/>
    <property type="molecule type" value="Genomic_DNA"/>
</dbReference>
<accession>A0AAD8K1P0</accession>
<sequence>MTPAERLANPTSILFEGKNRPQPRGCASLSCIDLLRASEWKGRSWKSNCFVVEQMRGCRRRGQRLRLRQSEGCARPFQPRPRVSLLVLSLACLTCFSDFLAMPEGLPR</sequence>
<dbReference type="Proteomes" id="UP001229421">
    <property type="component" value="Unassembled WGS sequence"/>
</dbReference>